<organism evidence="2 3">
    <name type="scientific">Enterococcus entomosocium</name>
    <dbReference type="NCBI Taxonomy" id="3034352"/>
    <lineage>
        <taxon>Bacteria</taxon>
        <taxon>Bacillati</taxon>
        <taxon>Bacillota</taxon>
        <taxon>Bacilli</taxon>
        <taxon>Lactobacillales</taxon>
        <taxon>Enterococcaceae</taxon>
        <taxon>Enterococcus</taxon>
    </lineage>
</organism>
<dbReference type="Proteomes" id="UP001554047">
    <property type="component" value="Unassembled WGS sequence"/>
</dbReference>
<accession>A0ABV3MDE2</accession>
<feature type="compositionally biased region" description="Basic residues" evidence="1">
    <location>
        <begin position="183"/>
        <end position="202"/>
    </location>
</feature>
<sequence length="202" mass="21751">MGIKFKIGIAALVTILGLSVVTSGVTALATEIEQEDRASLYNIEEETDTIYDSKQDETATIQITDDVLIINGEAYNQEKLESLLATAEEIGQASNGGRQKRFAAAAGVYFIPGIGQVALAATGAIVLGGITIGAGHWAYSTIKNYFENNKSSGPVGKENRKKQGREVNEKKKKNGWKSNSNKKTNRPMKKHTPGRGHKKGAQ</sequence>
<dbReference type="RefSeq" id="WP_196044405.1">
    <property type="nucleotide sequence ID" value="NZ_JBFDTA010000010.1"/>
</dbReference>
<evidence type="ECO:0000313" key="3">
    <source>
        <dbReference type="Proteomes" id="UP001554047"/>
    </source>
</evidence>
<proteinExistence type="predicted"/>
<name>A0ABV3MDE2_9ENTE</name>
<protein>
    <recommendedName>
        <fullName evidence="4">Secreted protein</fullName>
    </recommendedName>
</protein>
<evidence type="ECO:0008006" key="4">
    <source>
        <dbReference type="Google" id="ProtNLM"/>
    </source>
</evidence>
<feature type="region of interest" description="Disordered" evidence="1">
    <location>
        <begin position="148"/>
        <end position="202"/>
    </location>
</feature>
<gene>
    <name evidence="2" type="ORF">AB1I55_10115</name>
</gene>
<comment type="caution">
    <text evidence="2">The sequence shown here is derived from an EMBL/GenBank/DDBJ whole genome shotgun (WGS) entry which is preliminary data.</text>
</comment>
<keyword evidence="3" id="KW-1185">Reference proteome</keyword>
<evidence type="ECO:0000256" key="1">
    <source>
        <dbReference type="SAM" id="MobiDB-lite"/>
    </source>
</evidence>
<reference evidence="2 3" key="1">
    <citation type="submission" date="2024-05" db="EMBL/GenBank/DDBJ databases">
        <title>Human gut microbiome strain richness.</title>
        <authorList>
            <person name="Chen-Liaw A."/>
        </authorList>
    </citation>
    <scope>NUCLEOTIDE SEQUENCE [LARGE SCALE GENOMIC DNA]</scope>
    <source>
        <strain evidence="2 3">J1100102st1_G3_J1100102_180507</strain>
    </source>
</reference>
<dbReference type="EMBL" id="JBFDTB010000015">
    <property type="protein sequence ID" value="MEW3466446.1"/>
    <property type="molecule type" value="Genomic_DNA"/>
</dbReference>
<evidence type="ECO:0000313" key="2">
    <source>
        <dbReference type="EMBL" id="MEW3466446.1"/>
    </source>
</evidence>